<evidence type="ECO:0000313" key="2">
    <source>
        <dbReference type="Proteomes" id="UP001234989"/>
    </source>
</evidence>
<dbReference type="AlphaFoldDB" id="A0AAF0R0R1"/>
<evidence type="ECO:0000313" key="1">
    <source>
        <dbReference type="EMBL" id="WMV32345.1"/>
    </source>
</evidence>
<reference evidence="1" key="1">
    <citation type="submission" date="2023-08" db="EMBL/GenBank/DDBJ databases">
        <title>A de novo genome assembly of Solanum verrucosum Schlechtendal, a Mexican diploid species geographically isolated from the other diploid A-genome species in potato relatives.</title>
        <authorList>
            <person name="Hosaka K."/>
        </authorList>
    </citation>
    <scope>NUCLEOTIDE SEQUENCE</scope>
    <source>
        <tissue evidence="1">Young leaves</tissue>
    </source>
</reference>
<keyword evidence="2" id="KW-1185">Reference proteome</keyword>
<name>A0AAF0R0R1_SOLVR</name>
<protein>
    <submittedName>
        <fullName evidence="1">Uncharacterized protein</fullName>
    </submittedName>
</protein>
<accession>A0AAF0R0R1</accession>
<organism evidence="1 2">
    <name type="scientific">Solanum verrucosum</name>
    <dbReference type="NCBI Taxonomy" id="315347"/>
    <lineage>
        <taxon>Eukaryota</taxon>
        <taxon>Viridiplantae</taxon>
        <taxon>Streptophyta</taxon>
        <taxon>Embryophyta</taxon>
        <taxon>Tracheophyta</taxon>
        <taxon>Spermatophyta</taxon>
        <taxon>Magnoliopsida</taxon>
        <taxon>eudicotyledons</taxon>
        <taxon>Gunneridae</taxon>
        <taxon>Pentapetalae</taxon>
        <taxon>asterids</taxon>
        <taxon>lamiids</taxon>
        <taxon>Solanales</taxon>
        <taxon>Solanaceae</taxon>
        <taxon>Solanoideae</taxon>
        <taxon>Solaneae</taxon>
        <taxon>Solanum</taxon>
    </lineage>
</organism>
<dbReference type="Proteomes" id="UP001234989">
    <property type="component" value="Chromosome 6"/>
</dbReference>
<gene>
    <name evidence="1" type="ORF">MTR67_025730</name>
</gene>
<sequence length="109" mass="12867">MSVDFLIRVRDAIRLIKVLASPIFIHCPFMDCMGTLVDDLREYPIRACPECCRLICVNLKCLHLGMICENYQFSRQLNLLYWQHHYEGYHDEQEEEISSIKLGLTMENI</sequence>
<proteinExistence type="predicted"/>
<dbReference type="EMBL" id="CP133617">
    <property type="protein sequence ID" value="WMV32345.1"/>
    <property type="molecule type" value="Genomic_DNA"/>
</dbReference>